<dbReference type="AlphaFoldDB" id="A0AAD7MYH3"/>
<feature type="compositionally biased region" description="Basic and acidic residues" evidence="1">
    <location>
        <begin position="180"/>
        <end position="189"/>
    </location>
</feature>
<name>A0AAD7MYH3_9AGAR</name>
<accession>A0AAD7MYH3</accession>
<reference evidence="2" key="1">
    <citation type="submission" date="2023-03" db="EMBL/GenBank/DDBJ databases">
        <title>Massive genome expansion in bonnet fungi (Mycena s.s.) driven by repeated elements and novel gene families across ecological guilds.</title>
        <authorList>
            <consortium name="Lawrence Berkeley National Laboratory"/>
            <person name="Harder C.B."/>
            <person name="Miyauchi S."/>
            <person name="Viragh M."/>
            <person name="Kuo A."/>
            <person name="Thoen E."/>
            <person name="Andreopoulos B."/>
            <person name="Lu D."/>
            <person name="Skrede I."/>
            <person name="Drula E."/>
            <person name="Henrissat B."/>
            <person name="Morin E."/>
            <person name="Kohler A."/>
            <person name="Barry K."/>
            <person name="LaButti K."/>
            <person name="Morin E."/>
            <person name="Salamov A."/>
            <person name="Lipzen A."/>
            <person name="Mereny Z."/>
            <person name="Hegedus B."/>
            <person name="Baldrian P."/>
            <person name="Stursova M."/>
            <person name="Weitz H."/>
            <person name="Taylor A."/>
            <person name="Grigoriev I.V."/>
            <person name="Nagy L.G."/>
            <person name="Martin F."/>
            <person name="Kauserud H."/>
        </authorList>
    </citation>
    <scope>NUCLEOTIDE SEQUENCE</scope>
    <source>
        <strain evidence="2">CBHHK188m</strain>
    </source>
</reference>
<evidence type="ECO:0000313" key="3">
    <source>
        <dbReference type="Proteomes" id="UP001215280"/>
    </source>
</evidence>
<evidence type="ECO:0000256" key="1">
    <source>
        <dbReference type="SAM" id="MobiDB-lite"/>
    </source>
</evidence>
<gene>
    <name evidence="2" type="ORF">DFH07DRAFT_966213</name>
</gene>
<comment type="caution">
    <text evidence="2">The sequence shown here is derived from an EMBL/GenBank/DDBJ whole genome shotgun (WGS) entry which is preliminary data.</text>
</comment>
<dbReference type="EMBL" id="JARJLG010000139">
    <property type="protein sequence ID" value="KAJ7738054.1"/>
    <property type="molecule type" value="Genomic_DNA"/>
</dbReference>
<feature type="region of interest" description="Disordered" evidence="1">
    <location>
        <begin position="167"/>
        <end position="270"/>
    </location>
</feature>
<sequence>MKNVVATATRHRIVRTTLPAWVAGAPPAEGAVYGPVSHRVSWRMGSLRWGGAGQWSLLPVLPSPLDMNDDLIADPGYESDTCPRENPTCAHFLKKQPVQKTIDIGAQSDGEGDLFRGRHSEDLRYLLNTSTADVLVDEKREPGEKQTIVPMGDGWWVRKPRAGFSSRMRAGFDSDSDDEPPTKPPEDHVPSVAKKPRYDDASPNRASSGQSAKYILGSWKAPPGQAPSPSKPSSSPACTSISATPSPAPSHPPAVHLHHALLPPPPPNAQSSTGTLAFFLKNVMTDLMEAQGFSVPRLGVVATWGRGAIQETLSRLLMGSEPAAGGRKGMSAMEAITLELAIRKLKVIQPAAAQNVMGLDLRAHHDLLQTQGFDVARLSGIATWDRTDIQEIFNRSLRGDGPRVSGRGMKALEVLALEFAVHNVGKAG</sequence>
<keyword evidence="3" id="KW-1185">Reference proteome</keyword>
<evidence type="ECO:0000313" key="2">
    <source>
        <dbReference type="EMBL" id="KAJ7738054.1"/>
    </source>
</evidence>
<feature type="compositionally biased region" description="Low complexity" evidence="1">
    <location>
        <begin position="231"/>
        <end position="245"/>
    </location>
</feature>
<dbReference type="Proteomes" id="UP001215280">
    <property type="component" value="Unassembled WGS sequence"/>
</dbReference>
<proteinExistence type="predicted"/>
<protein>
    <submittedName>
        <fullName evidence="2">Uncharacterized protein</fullName>
    </submittedName>
</protein>
<organism evidence="2 3">
    <name type="scientific">Mycena maculata</name>
    <dbReference type="NCBI Taxonomy" id="230809"/>
    <lineage>
        <taxon>Eukaryota</taxon>
        <taxon>Fungi</taxon>
        <taxon>Dikarya</taxon>
        <taxon>Basidiomycota</taxon>
        <taxon>Agaricomycotina</taxon>
        <taxon>Agaricomycetes</taxon>
        <taxon>Agaricomycetidae</taxon>
        <taxon>Agaricales</taxon>
        <taxon>Marasmiineae</taxon>
        <taxon>Mycenaceae</taxon>
        <taxon>Mycena</taxon>
    </lineage>
</organism>